<dbReference type="EMBL" id="CP004025">
    <property type="protein sequence ID" value="AGC43262.1"/>
    <property type="molecule type" value="Genomic_DNA"/>
</dbReference>
<dbReference type="KEGG" id="msd:MYSTI_01931"/>
<feature type="compositionally biased region" description="Basic and acidic residues" evidence="1">
    <location>
        <begin position="181"/>
        <end position="190"/>
    </location>
</feature>
<feature type="compositionally biased region" description="Low complexity" evidence="1">
    <location>
        <begin position="195"/>
        <end position="215"/>
    </location>
</feature>
<dbReference type="Pfam" id="PF25209">
    <property type="entry name" value="Phage_capsid_4"/>
    <property type="match status" value="1"/>
</dbReference>
<dbReference type="STRING" id="1278073.MYSTI_01931"/>
<dbReference type="AlphaFoldDB" id="L7U6P8"/>
<evidence type="ECO:0000313" key="3">
    <source>
        <dbReference type="Proteomes" id="UP000011131"/>
    </source>
</evidence>
<reference evidence="2 3" key="1">
    <citation type="journal article" date="2013" name="Genome Announc.">
        <title>Complete genome sequence of Myxococcus stipitatus strain DSM 14675, a fruiting myxobacterium.</title>
        <authorList>
            <person name="Huntley S."/>
            <person name="Kneip S."/>
            <person name="Treuner-Lange A."/>
            <person name="Sogaard-Andersen L."/>
        </authorList>
    </citation>
    <scope>NUCLEOTIDE SEQUENCE [LARGE SCALE GENOMIC DNA]</scope>
    <source>
        <strain evidence="3">DSM 14675 / JCM 12634 / Mx s8</strain>
    </source>
</reference>
<gene>
    <name evidence="2" type="ordered locus">MYSTI_01931</name>
</gene>
<evidence type="ECO:0000313" key="2">
    <source>
        <dbReference type="EMBL" id="AGC43262.1"/>
    </source>
</evidence>
<sequence>MRAEIVPGSLNDQDRTVEVIWTTGARVLRSTWWDGDFYEELSLDPKHVRMERFQSGRAPHLIGHNGWDPDAHVGVLESAALEKKRGVGKLRVLKDDEQADKEWNKIRQGIRTSFSVGYRVYKYEKTEAGEGTIPVYRAVDWEPYEVSSVPMPADIGAHTRSATDRGALNPCQVINVTRGEPPQKEQHTMSKENPQAAPTDQAATARAATEAHGAQVNEDQVRAAERERISTIQALVRKHGVDEAVAAKLVADNATVEQARKAVLDALATRSDEAGISSHQRVTGGEDEKDKRLRGMSGWLFERANATETIEGAKKNARLSRHFKDAATDGGEFRGMSLADLARECLERDGVKTRGMSRMDMIGRAFTHRSGGYQTTSDFGLLFENVMHKLLLGAYATAPDTWRRIAKTDTVPDFRTSNRYRNGSFGVLDSKTEAGEFKNKAIPDGAKSTISTGTKGNIIALTREAIINDDMGALADVASRFGRAAGLSVETDVYALLTANSGLGPTMSDGNTFFHATRGNIGAAGALSVDSLDADRVTMASLKDQSNNDFLDLRPRTLVVPIGLGGRARIYNQAQYDPDVTSKFQVPNKVVGLFGDVLDSPRLSGTRRYMLVDPAIAAAFVVVFLEGSGEAPVMETQDGWRVDGTEWKLRIDYKAQAFDPKGALTNAGA</sequence>
<dbReference type="PATRIC" id="fig|1278073.3.peg.1975"/>
<protein>
    <submittedName>
        <fullName evidence="2">ClpP family peptidase</fullName>
    </submittedName>
</protein>
<dbReference type="eggNOG" id="COG0740">
    <property type="taxonomic scope" value="Bacteria"/>
</dbReference>
<evidence type="ECO:0000256" key="1">
    <source>
        <dbReference type="SAM" id="MobiDB-lite"/>
    </source>
</evidence>
<dbReference type="Proteomes" id="UP000011131">
    <property type="component" value="Chromosome"/>
</dbReference>
<accession>L7U6P8</accession>
<proteinExistence type="predicted"/>
<dbReference type="HOGENOM" id="CLU_024622_2_0_7"/>
<name>L7U6P8_MYXSD</name>
<dbReference type="NCBIfam" id="NF045541">
    <property type="entry name" value="scaf_prot_MCP2"/>
    <property type="match status" value="1"/>
</dbReference>
<keyword evidence="3" id="KW-1185">Reference proteome</keyword>
<dbReference type="eggNOG" id="COG4653">
    <property type="taxonomic scope" value="Bacteria"/>
</dbReference>
<feature type="region of interest" description="Disordered" evidence="1">
    <location>
        <begin position="179"/>
        <end position="219"/>
    </location>
</feature>
<organism evidence="2 3">
    <name type="scientific">Myxococcus stipitatus (strain DSM 14675 / JCM 12634 / Mx s8)</name>
    <dbReference type="NCBI Taxonomy" id="1278073"/>
    <lineage>
        <taxon>Bacteria</taxon>
        <taxon>Pseudomonadati</taxon>
        <taxon>Myxococcota</taxon>
        <taxon>Myxococcia</taxon>
        <taxon>Myxococcales</taxon>
        <taxon>Cystobacterineae</taxon>
        <taxon>Myxococcaceae</taxon>
        <taxon>Myxococcus</taxon>
    </lineage>
</organism>